<feature type="compositionally biased region" description="Basic and acidic residues" evidence="2">
    <location>
        <begin position="1"/>
        <end position="12"/>
    </location>
</feature>
<evidence type="ECO:0000313" key="4">
    <source>
        <dbReference type="Proteomes" id="UP000585474"/>
    </source>
</evidence>
<comment type="caution">
    <text evidence="3">The sequence shown here is derived from an EMBL/GenBank/DDBJ whole genome shotgun (WGS) entry which is preliminary data.</text>
</comment>
<organism evidence="3 4">
    <name type="scientific">Actinidia rufa</name>
    <dbReference type="NCBI Taxonomy" id="165716"/>
    <lineage>
        <taxon>Eukaryota</taxon>
        <taxon>Viridiplantae</taxon>
        <taxon>Streptophyta</taxon>
        <taxon>Embryophyta</taxon>
        <taxon>Tracheophyta</taxon>
        <taxon>Spermatophyta</taxon>
        <taxon>Magnoliopsida</taxon>
        <taxon>eudicotyledons</taxon>
        <taxon>Gunneridae</taxon>
        <taxon>Pentapetalae</taxon>
        <taxon>asterids</taxon>
        <taxon>Ericales</taxon>
        <taxon>Actinidiaceae</taxon>
        <taxon>Actinidia</taxon>
    </lineage>
</organism>
<accession>A0A7J0DN82</accession>
<feature type="region of interest" description="Disordered" evidence="2">
    <location>
        <begin position="1"/>
        <end position="34"/>
    </location>
</feature>
<dbReference type="AlphaFoldDB" id="A0A7J0DN82"/>
<keyword evidence="1" id="KW-0175">Coiled coil</keyword>
<dbReference type="EMBL" id="BJWL01000285">
    <property type="protein sequence ID" value="GFS37631.1"/>
    <property type="molecule type" value="Genomic_DNA"/>
</dbReference>
<name>A0A7J0DN82_9ERIC</name>
<reference evidence="4" key="1">
    <citation type="submission" date="2019-07" db="EMBL/GenBank/DDBJ databases">
        <title>De Novo Assembly of kiwifruit Actinidia rufa.</title>
        <authorList>
            <person name="Sugita-Konishi S."/>
            <person name="Sato K."/>
            <person name="Mori E."/>
            <person name="Abe Y."/>
            <person name="Kisaki G."/>
            <person name="Hamano K."/>
            <person name="Suezawa K."/>
            <person name="Otani M."/>
            <person name="Fukuda T."/>
            <person name="Manabe T."/>
            <person name="Gomi K."/>
            <person name="Tabuchi M."/>
            <person name="Akimitsu K."/>
            <person name="Kataoka I."/>
        </authorList>
    </citation>
    <scope>NUCLEOTIDE SEQUENCE [LARGE SCALE GENOMIC DNA]</scope>
    <source>
        <strain evidence="4">cv. Fuchu</strain>
    </source>
</reference>
<sequence length="219" mass="24426">MEYSRGDNKEREDDIGDMPQVGADEGASPPKSELGLDASTIKDLVVAIKLAQSSIFPAGMEMVRTMELDEIATQFYHMHTQKRVTELKEEKENEKKNFDLAREKLEKKIAKLIGKAKEVVEAVEIAKMGVVVEFKASEEYREALTLEASRFYGEGSLANLDAFPLLTQKINIKPYLYLVSLLAEIYRRKVGIPISTSMTASVPYTSEYGVSLVGILIVV</sequence>
<gene>
    <name evidence="3" type="ORF">Acr_00g0053150</name>
</gene>
<evidence type="ECO:0000256" key="1">
    <source>
        <dbReference type="SAM" id="Coils"/>
    </source>
</evidence>
<dbReference type="Proteomes" id="UP000585474">
    <property type="component" value="Unassembled WGS sequence"/>
</dbReference>
<keyword evidence="4" id="KW-1185">Reference proteome</keyword>
<evidence type="ECO:0000313" key="3">
    <source>
        <dbReference type="EMBL" id="GFS37631.1"/>
    </source>
</evidence>
<evidence type="ECO:0000256" key="2">
    <source>
        <dbReference type="SAM" id="MobiDB-lite"/>
    </source>
</evidence>
<proteinExistence type="predicted"/>
<feature type="coiled-coil region" evidence="1">
    <location>
        <begin position="77"/>
        <end position="122"/>
    </location>
</feature>
<protein>
    <submittedName>
        <fullName evidence="3">Uncharacterized protein</fullName>
    </submittedName>
</protein>